<dbReference type="PIRSF" id="PIRSF001439">
    <property type="entry name" value="CryM"/>
    <property type="match status" value="1"/>
</dbReference>
<dbReference type="AlphaFoldDB" id="A0A9X2KMK8"/>
<gene>
    <name evidence="2" type="ORF">M9978_20125</name>
</gene>
<evidence type="ECO:0000313" key="3">
    <source>
        <dbReference type="Proteomes" id="UP001139451"/>
    </source>
</evidence>
<comment type="similarity">
    <text evidence="1">Belongs to the ornithine cyclodeaminase/mu-crystallin family.</text>
</comment>
<name>A0A9X2KMK8_9SPHN</name>
<organism evidence="2 3">
    <name type="scientific">Sphingomonas tagetis</name>
    <dbReference type="NCBI Taxonomy" id="2949092"/>
    <lineage>
        <taxon>Bacteria</taxon>
        <taxon>Pseudomonadati</taxon>
        <taxon>Pseudomonadota</taxon>
        <taxon>Alphaproteobacteria</taxon>
        <taxon>Sphingomonadales</taxon>
        <taxon>Sphingomonadaceae</taxon>
        <taxon>Sphingomonas</taxon>
    </lineage>
</organism>
<dbReference type="Pfam" id="PF02423">
    <property type="entry name" value="OCD_Mu_crystall"/>
    <property type="match status" value="1"/>
</dbReference>
<protein>
    <submittedName>
        <fullName evidence="2">Ornithine cyclodeaminase family protein</fullName>
    </submittedName>
</protein>
<dbReference type="SUPFAM" id="SSF51735">
    <property type="entry name" value="NAD(P)-binding Rossmann-fold domains"/>
    <property type="match status" value="1"/>
</dbReference>
<dbReference type="GO" id="GO:0019752">
    <property type="term" value="P:carboxylic acid metabolic process"/>
    <property type="evidence" value="ECO:0007669"/>
    <property type="project" value="UniProtKB-ARBA"/>
</dbReference>
<reference evidence="2" key="1">
    <citation type="submission" date="2022-05" db="EMBL/GenBank/DDBJ databases">
        <title>Sphingomonas sp. strain MG17 Genome sequencing and assembly.</title>
        <authorList>
            <person name="Kim I."/>
        </authorList>
    </citation>
    <scope>NUCLEOTIDE SEQUENCE</scope>
    <source>
        <strain evidence="2">MG17</strain>
    </source>
</reference>
<dbReference type="Gene3D" id="3.40.50.720">
    <property type="entry name" value="NAD(P)-binding Rossmann-like Domain"/>
    <property type="match status" value="1"/>
</dbReference>
<dbReference type="InterPro" id="IPR003462">
    <property type="entry name" value="ODC_Mu_crystall"/>
</dbReference>
<dbReference type="FunFam" id="3.40.50.720:FF:000311">
    <property type="entry name" value="Ornithine cyclodeaminase"/>
    <property type="match status" value="1"/>
</dbReference>
<dbReference type="GO" id="GO:0042562">
    <property type="term" value="F:hormone binding"/>
    <property type="evidence" value="ECO:0007669"/>
    <property type="project" value="TreeGrafter"/>
</dbReference>
<dbReference type="PANTHER" id="PTHR13812:SF19">
    <property type="entry name" value="KETIMINE REDUCTASE MU-CRYSTALLIN"/>
    <property type="match status" value="1"/>
</dbReference>
<dbReference type="Gene3D" id="3.30.1780.10">
    <property type="entry name" value="ornithine cyclodeaminase, domain 1"/>
    <property type="match status" value="1"/>
</dbReference>
<dbReference type="GO" id="GO:0005737">
    <property type="term" value="C:cytoplasm"/>
    <property type="evidence" value="ECO:0007669"/>
    <property type="project" value="TreeGrafter"/>
</dbReference>
<proteinExistence type="inferred from homology"/>
<evidence type="ECO:0000313" key="2">
    <source>
        <dbReference type="EMBL" id="MCP3732729.1"/>
    </source>
</evidence>
<accession>A0A9X2KMK8</accession>
<dbReference type="GO" id="GO:0016491">
    <property type="term" value="F:oxidoreductase activity"/>
    <property type="evidence" value="ECO:0007669"/>
    <property type="project" value="UniProtKB-ARBA"/>
</dbReference>
<sequence>MAEFTAAGTVQPLRQIMQLSPGRLFALMPGTLPEPQGFGAKVITAFADPDAPGRTPHQGIVVLFDASSGAPVCIADAGEVTHIRTAAATAVATDALARANATSLTIFGCGAQARTHLRAIARVRSLERVTVWGRDAARASAFASSMAAESGLDVRAEPDGATAAQADIICTVTGSPTPVLLGEWVAPGTHVNAVGSSHAGPVEVDTELVLASRYIADSRASARAAAAELIVAREAGALTDDHIVAEIGQVLLGQVAGRTGDLDITFYKSLGHIVQDLAAVRYLHARAVTRND</sequence>
<comment type="caution">
    <text evidence="2">The sequence shown here is derived from an EMBL/GenBank/DDBJ whole genome shotgun (WGS) entry which is preliminary data.</text>
</comment>
<dbReference type="InterPro" id="IPR036291">
    <property type="entry name" value="NAD(P)-bd_dom_sf"/>
</dbReference>
<dbReference type="Proteomes" id="UP001139451">
    <property type="component" value="Unassembled WGS sequence"/>
</dbReference>
<evidence type="ECO:0000256" key="1">
    <source>
        <dbReference type="ARBA" id="ARBA00008903"/>
    </source>
</evidence>
<dbReference type="PANTHER" id="PTHR13812">
    <property type="entry name" value="KETIMINE REDUCTASE MU-CRYSTALLIN"/>
    <property type="match status" value="1"/>
</dbReference>
<dbReference type="EMBL" id="JAMLDX010000022">
    <property type="protein sequence ID" value="MCP3732729.1"/>
    <property type="molecule type" value="Genomic_DNA"/>
</dbReference>
<keyword evidence="3" id="KW-1185">Reference proteome</keyword>
<dbReference type="InterPro" id="IPR023401">
    <property type="entry name" value="ODC_N"/>
</dbReference>